<evidence type="ECO:0000313" key="3">
    <source>
        <dbReference type="Proteomes" id="UP000831782"/>
    </source>
</evidence>
<dbReference type="InterPro" id="IPR024775">
    <property type="entry name" value="DinB-like"/>
</dbReference>
<dbReference type="Gene3D" id="1.20.120.450">
    <property type="entry name" value="dinb family like domain"/>
    <property type="match status" value="1"/>
</dbReference>
<evidence type="ECO:0000313" key="2">
    <source>
        <dbReference type="EMBL" id="UOQ49321.1"/>
    </source>
</evidence>
<organism evidence="2 3">
    <name type="scientific">Gracilibacillus caseinilyticus</name>
    <dbReference type="NCBI Taxonomy" id="2932256"/>
    <lineage>
        <taxon>Bacteria</taxon>
        <taxon>Bacillati</taxon>
        <taxon>Bacillota</taxon>
        <taxon>Bacilli</taxon>
        <taxon>Bacillales</taxon>
        <taxon>Bacillaceae</taxon>
        <taxon>Gracilibacillus</taxon>
    </lineage>
</organism>
<dbReference type="Proteomes" id="UP000831782">
    <property type="component" value="Chromosome"/>
</dbReference>
<sequence>MSHYLFQQLKFVRKATIEYVKGVNENRFEVVPAGLNNNIIWNLGHIYMVTEKFVFQLTGEKITVPNHFPELFDPGTSPKDWSIDTPTIEELIVLLNEQMERIEAILSERIEELLKGIYNSSTGLQISSVAECLSFCLYHEGMHFGAIKGINQ</sequence>
<reference evidence="2 3" key="1">
    <citation type="submission" date="2022-04" db="EMBL/GenBank/DDBJ databases">
        <title>Gracilibacillus sp. isolated from saltern.</title>
        <authorList>
            <person name="Won M."/>
            <person name="Lee C.-M."/>
            <person name="Woen H.-Y."/>
            <person name="Kwon S.-W."/>
        </authorList>
    </citation>
    <scope>NUCLEOTIDE SEQUENCE [LARGE SCALE GENOMIC DNA]</scope>
    <source>
        <strain evidence="2 3">SSWR10-1</strain>
    </source>
</reference>
<evidence type="ECO:0000259" key="1">
    <source>
        <dbReference type="Pfam" id="PF12867"/>
    </source>
</evidence>
<dbReference type="InterPro" id="IPR034660">
    <property type="entry name" value="DinB/YfiT-like"/>
</dbReference>
<protein>
    <submittedName>
        <fullName evidence="2">DinB family protein</fullName>
    </submittedName>
</protein>
<dbReference type="SUPFAM" id="SSF109854">
    <property type="entry name" value="DinB/YfiT-like putative metalloenzymes"/>
    <property type="match status" value="1"/>
</dbReference>
<proteinExistence type="predicted"/>
<dbReference type="EMBL" id="CP095072">
    <property type="protein sequence ID" value="UOQ49321.1"/>
    <property type="molecule type" value="Genomic_DNA"/>
</dbReference>
<gene>
    <name evidence="2" type="ORF">MUN88_04135</name>
</gene>
<dbReference type="Pfam" id="PF12867">
    <property type="entry name" value="DinB_2"/>
    <property type="match status" value="1"/>
</dbReference>
<keyword evidence="3" id="KW-1185">Reference proteome</keyword>
<feature type="domain" description="DinB-like" evidence="1">
    <location>
        <begin position="8"/>
        <end position="147"/>
    </location>
</feature>
<dbReference type="RefSeq" id="WP_244721218.1">
    <property type="nucleotide sequence ID" value="NZ_CP095072.1"/>
</dbReference>
<accession>A0ABY4EZ83</accession>
<name>A0ABY4EZ83_9BACI</name>